<dbReference type="Pfam" id="PF13588">
    <property type="entry name" value="HSDR_N_2"/>
    <property type="match status" value="1"/>
</dbReference>
<name>A0A6C7QAF9_CAMJU</name>
<keyword evidence="9" id="KW-0489">Methyltransferase</keyword>
<comment type="caution">
    <text evidence="9">The sequence shown here is derived from an EMBL/GenBank/DDBJ whole genome shotgun (WGS) entry which is preliminary data.</text>
</comment>
<dbReference type="GO" id="GO:0032259">
    <property type="term" value="P:methylation"/>
    <property type="evidence" value="ECO:0007669"/>
    <property type="project" value="UniProtKB-KW"/>
</dbReference>
<keyword evidence="3" id="KW-0680">Restriction system</keyword>
<keyword evidence="5" id="KW-0175">Coiled coil</keyword>
<dbReference type="GO" id="GO:0009307">
    <property type="term" value="P:DNA restriction-modification system"/>
    <property type="evidence" value="ECO:0007669"/>
    <property type="project" value="UniProtKB-KW"/>
</dbReference>
<dbReference type="Gene3D" id="3.90.220.20">
    <property type="entry name" value="DNA methylase specificity domains"/>
    <property type="match status" value="2"/>
</dbReference>
<keyword evidence="4" id="KW-0238">DNA-binding</keyword>
<dbReference type="InterPro" id="IPR000055">
    <property type="entry name" value="Restrct_endonuc_typeI_TRD"/>
</dbReference>
<evidence type="ECO:0000256" key="5">
    <source>
        <dbReference type="SAM" id="Coils"/>
    </source>
</evidence>
<protein>
    <submittedName>
        <fullName evidence="9">N-6 DNA methylase</fullName>
    </submittedName>
</protein>
<dbReference type="InterPro" id="IPR044946">
    <property type="entry name" value="Restrct_endonuc_typeI_TRD_sf"/>
</dbReference>
<dbReference type="InterPro" id="IPR029063">
    <property type="entry name" value="SAM-dependent_MTases_sf"/>
</dbReference>
<dbReference type="Pfam" id="PF02384">
    <property type="entry name" value="N6_Mtase"/>
    <property type="match status" value="1"/>
</dbReference>
<keyword evidence="9" id="KW-0808">Transferase</keyword>
<dbReference type="PROSITE" id="PS00092">
    <property type="entry name" value="N6_MTASE"/>
    <property type="match status" value="1"/>
</dbReference>
<evidence type="ECO:0000256" key="3">
    <source>
        <dbReference type="ARBA" id="ARBA00022747"/>
    </source>
</evidence>
<sequence>MITKDNLKQVLENLGFKNKNENYVKTINNYTLLIDYKNQSINYPKEIKIHDKTTSNFSHPESFVVFECVHRLLEKGYKAEHLELEPKWNLGRDKKGGKADILVKDNENNPYLIIECKTTDSKNSEFIKEWNRMQEDGGQLFSYFQQEKGVKYLCLYTSDFSDKLEYKNYIIQAYDNEEYLKEKELQNSYKKSNNNIELFKTWKESYELQYFKQGIFEENVNAYKILEITPTFDNLKELKEESKYHEFAKILRKHNISGKENAFDKLVNIFLCKIYDETFNKNNLKFGYFGVMADTYANMQDRLMWLYKEAMKEFLGEKITFVSNEDIEKDFKQLKIKTLKEVMQNYIKELKFYSNNDFAFLEVHNKELFLKNALVLKEIVELFANYKLTQNSTNQFLGNLFELFLQKGMKQDEGQFFTPIQICEFIMYSLPLQEMLSKNSKALRVIDYACGAGHFLNTYANELKRYLTEDELKEHYKNIYGIEKEYRLSKVSKVSSAMYGQNEINILYADALASFELANTNNLEGEKAKPQIESNSFDLLIANPPYSVKGFLETLSDKSKNTYKLFNDDINIETNNSIECFFCERANQILNDNAKAAIILPSSILNKDSIYKNTREILFQNFDFIAIVELGNQTFGATGTNTIILFLRKKETFKQENHLISQDYSLIKERIEAENLKDNENFYQNYLSAYCDFRKFDKELYSNFLNGNLDSNLVELEAFKDYRNAFRQTSDYKKLKESKIYKESKDKQDLEDKAFLAYAQAIEKDKLLYFSLSLNQEVLIIKSPSDIKEQKKFLGYEWSNRKGDEGLKELHEPYLSPLFERGNPQNETKLNTLIYKSFLNTLDVIPQELQIYATKARLVDMMDFEKVEFNKAISLNPKTQREEIKSQYPLVKLKICGDFFMGGTPSRKNINYWNGDIKWLTISDYSNRQVIMDTKEKITREGFKNSNAKMIQKGAVVVSIYATIGRVGILGEDMTTNQAIVAIIPNEEFINKYLMYAIDYFKFQLYNEVITTSQQNINLGILQNMVIPKPPLEIQKQIVAECEKVEEQYNTIRMSIEEYQNLIKAILQKCGIIDDGGGYELNSILENLQKLEFKLDFNLLLSLIEEQISHSEVLVEETQSKERKQDFNAFKNFSKTIQELLQTLSTPPKDGWKRISLKNEQYMELNPSKKEISKLDENMLVSFIEMASVSDKGYIQSKIDRSLNEVRKGYTYFIENDILIAKITPCMENGKCAIAKNLTNNIGFGSTEFHIFRAKTGLDSSFLFYNLNQQNIREKAALAMTGASGHKRVPISFYENLTIPLPPLEIQEKIVQNIELVEQQIDFLNLKLEFLEKEKEKILQKYLFS</sequence>
<proteinExistence type="inferred from homology"/>
<accession>A0A6C7QAF9</accession>
<feature type="domain" description="DNA methylase adenine-specific" evidence="7">
    <location>
        <begin position="395"/>
        <end position="693"/>
    </location>
</feature>
<evidence type="ECO:0000259" key="8">
    <source>
        <dbReference type="Pfam" id="PF13588"/>
    </source>
</evidence>
<dbReference type="EMBL" id="AAKBBD010000001">
    <property type="protein sequence ID" value="ECQ4875183.1"/>
    <property type="molecule type" value="Genomic_DNA"/>
</dbReference>
<dbReference type="SUPFAM" id="SSF116734">
    <property type="entry name" value="DNA methylase specificity domain"/>
    <property type="match status" value="2"/>
</dbReference>
<evidence type="ECO:0000256" key="4">
    <source>
        <dbReference type="ARBA" id="ARBA00023125"/>
    </source>
</evidence>
<dbReference type="SUPFAM" id="SSF53335">
    <property type="entry name" value="S-adenosyl-L-methionine-dependent methyltransferases"/>
    <property type="match status" value="1"/>
</dbReference>
<feature type="coiled-coil region" evidence="5">
    <location>
        <begin position="1314"/>
        <end position="1341"/>
    </location>
</feature>
<reference evidence="9" key="1">
    <citation type="submission" date="2019-08" db="EMBL/GenBank/DDBJ databases">
        <authorList>
            <consortium name="PulseNet: The National Subtyping Network for Foodborne Disease Surveillance"/>
            <person name="Tarr C.L."/>
            <person name="Trees E."/>
            <person name="Katz L.S."/>
            <person name="Carleton-Romer H.A."/>
            <person name="Stroika S."/>
            <person name="Kucerova Z."/>
            <person name="Roache K.F."/>
            <person name="Sabol A.L."/>
            <person name="Besser J."/>
            <person name="Gerner-Smidt P."/>
        </authorList>
    </citation>
    <scope>NUCLEOTIDE SEQUENCE</scope>
    <source>
        <strain evidence="9">PNUSAC011415</strain>
    </source>
</reference>
<dbReference type="PANTHER" id="PTHR30408">
    <property type="entry name" value="TYPE-1 RESTRICTION ENZYME ECOKI SPECIFICITY PROTEIN"/>
    <property type="match status" value="1"/>
</dbReference>
<dbReference type="Pfam" id="PF01420">
    <property type="entry name" value="Methylase_S"/>
    <property type="match status" value="2"/>
</dbReference>
<feature type="domain" description="Type I restriction enzyme R protein N-terminal" evidence="8">
    <location>
        <begin position="67"/>
        <end position="125"/>
    </location>
</feature>
<dbReference type="InterPro" id="IPR002052">
    <property type="entry name" value="DNA_methylase_N6_adenine_CS"/>
</dbReference>
<feature type="domain" description="Type I restriction modification DNA specificity" evidence="6">
    <location>
        <begin position="1175"/>
        <end position="1329"/>
    </location>
</feature>
<evidence type="ECO:0000259" key="7">
    <source>
        <dbReference type="Pfam" id="PF02384"/>
    </source>
</evidence>
<dbReference type="InterPro" id="IPR052021">
    <property type="entry name" value="Type-I_RS_S_subunit"/>
</dbReference>
<dbReference type="Gene3D" id="3.40.50.150">
    <property type="entry name" value="Vaccinia Virus protein VP39"/>
    <property type="match status" value="1"/>
</dbReference>
<dbReference type="GO" id="GO:0003677">
    <property type="term" value="F:DNA binding"/>
    <property type="evidence" value="ECO:0007669"/>
    <property type="project" value="UniProtKB-KW"/>
</dbReference>
<dbReference type="CDD" id="cd17260">
    <property type="entry name" value="RMtype1_S_EcoEI-TRD1-CR1_like"/>
    <property type="match status" value="1"/>
</dbReference>
<dbReference type="InterPro" id="IPR003356">
    <property type="entry name" value="DNA_methylase_A-5"/>
</dbReference>
<dbReference type="InterPro" id="IPR029464">
    <property type="entry name" value="HSDR_N"/>
</dbReference>
<comment type="similarity">
    <text evidence="1">Belongs to the N(4)/N(6)-methyltransferase family.</text>
</comment>
<feature type="domain" description="Type I restriction modification DNA specificity" evidence="6">
    <location>
        <begin position="900"/>
        <end position="1047"/>
    </location>
</feature>
<organism evidence="9">
    <name type="scientific">Campylobacter jejuni</name>
    <dbReference type="NCBI Taxonomy" id="197"/>
    <lineage>
        <taxon>Bacteria</taxon>
        <taxon>Pseudomonadati</taxon>
        <taxon>Campylobacterota</taxon>
        <taxon>Epsilonproteobacteria</taxon>
        <taxon>Campylobacterales</taxon>
        <taxon>Campylobacteraceae</taxon>
        <taxon>Campylobacter</taxon>
    </lineage>
</organism>
<evidence type="ECO:0000313" key="9">
    <source>
        <dbReference type="EMBL" id="ECQ4875183.1"/>
    </source>
</evidence>
<comment type="similarity">
    <text evidence="2">Belongs to the type-I restriction system S methylase family.</text>
</comment>
<evidence type="ECO:0000256" key="1">
    <source>
        <dbReference type="ARBA" id="ARBA00006594"/>
    </source>
</evidence>
<dbReference type="PRINTS" id="PR00507">
    <property type="entry name" value="N12N6MTFRASE"/>
</dbReference>
<evidence type="ECO:0000256" key="2">
    <source>
        <dbReference type="ARBA" id="ARBA00010923"/>
    </source>
</evidence>
<gene>
    <name evidence="9" type="ORF">F0H96_00580</name>
</gene>
<dbReference type="GO" id="GO:0008170">
    <property type="term" value="F:N-methyltransferase activity"/>
    <property type="evidence" value="ECO:0007669"/>
    <property type="project" value="InterPro"/>
</dbReference>
<evidence type="ECO:0000259" key="6">
    <source>
        <dbReference type="Pfam" id="PF01420"/>
    </source>
</evidence>
<dbReference type="PANTHER" id="PTHR30408:SF12">
    <property type="entry name" value="TYPE I RESTRICTION ENZYME MJAVIII SPECIFICITY SUBUNIT"/>
    <property type="match status" value="1"/>
</dbReference>